<feature type="region of interest" description="Disordered" evidence="1">
    <location>
        <begin position="270"/>
        <end position="289"/>
    </location>
</feature>
<evidence type="ECO:0008006" key="3">
    <source>
        <dbReference type="Google" id="ProtNLM"/>
    </source>
</evidence>
<organism evidence="2">
    <name type="scientific">Sesamum latifolium</name>
    <dbReference type="NCBI Taxonomy" id="2727402"/>
    <lineage>
        <taxon>Eukaryota</taxon>
        <taxon>Viridiplantae</taxon>
        <taxon>Streptophyta</taxon>
        <taxon>Embryophyta</taxon>
        <taxon>Tracheophyta</taxon>
        <taxon>Spermatophyta</taxon>
        <taxon>Magnoliopsida</taxon>
        <taxon>eudicotyledons</taxon>
        <taxon>Gunneridae</taxon>
        <taxon>Pentapetalae</taxon>
        <taxon>asterids</taxon>
        <taxon>lamiids</taxon>
        <taxon>Lamiales</taxon>
        <taxon>Pedaliaceae</taxon>
        <taxon>Sesamum</taxon>
    </lineage>
</organism>
<evidence type="ECO:0000256" key="1">
    <source>
        <dbReference type="SAM" id="MobiDB-lite"/>
    </source>
</evidence>
<dbReference type="AlphaFoldDB" id="A0AAW2WDQ0"/>
<feature type="region of interest" description="Disordered" evidence="1">
    <location>
        <begin position="1"/>
        <end position="65"/>
    </location>
</feature>
<protein>
    <recommendedName>
        <fullName evidence="3">CCHC-type domain-containing protein</fullName>
    </recommendedName>
</protein>
<reference evidence="2" key="2">
    <citation type="journal article" date="2024" name="Plant">
        <title>Genomic evolution and insights into agronomic trait innovations of Sesamum species.</title>
        <authorList>
            <person name="Miao H."/>
            <person name="Wang L."/>
            <person name="Qu L."/>
            <person name="Liu H."/>
            <person name="Sun Y."/>
            <person name="Le M."/>
            <person name="Wang Q."/>
            <person name="Wei S."/>
            <person name="Zheng Y."/>
            <person name="Lin W."/>
            <person name="Duan Y."/>
            <person name="Cao H."/>
            <person name="Xiong S."/>
            <person name="Wang X."/>
            <person name="Wei L."/>
            <person name="Li C."/>
            <person name="Ma Q."/>
            <person name="Ju M."/>
            <person name="Zhao R."/>
            <person name="Li G."/>
            <person name="Mu C."/>
            <person name="Tian Q."/>
            <person name="Mei H."/>
            <person name="Zhang T."/>
            <person name="Gao T."/>
            <person name="Zhang H."/>
        </authorList>
    </citation>
    <scope>NUCLEOTIDE SEQUENCE</scope>
    <source>
        <strain evidence="2">KEN1</strain>
    </source>
</reference>
<feature type="compositionally biased region" description="Basic and acidic residues" evidence="1">
    <location>
        <begin position="45"/>
        <end position="65"/>
    </location>
</feature>
<reference evidence="2" key="1">
    <citation type="submission" date="2020-06" db="EMBL/GenBank/DDBJ databases">
        <authorList>
            <person name="Li T."/>
            <person name="Hu X."/>
            <person name="Zhang T."/>
            <person name="Song X."/>
            <person name="Zhang H."/>
            <person name="Dai N."/>
            <person name="Sheng W."/>
            <person name="Hou X."/>
            <person name="Wei L."/>
        </authorList>
    </citation>
    <scope>NUCLEOTIDE SEQUENCE</scope>
    <source>
        <strain evidence="2">KEN1</strain>
        <tissue evidence="2">Leaf</tissue>
    </source>
</reference>
<proteinExistence type="predicted"/>
<name>A0AAW2WDQ0_9LAMI</name>
<sequence length="289" mass="32856">MRKMIRGFKGDDEGIEVSQKQQNEDTVLEEARVEDTDIEWSGDENIVHSGDELPSDKESDGEGRKNTFHVFNPFMVEKYLQVYEHAILPINGRKEWKKSDFVSPVPPNGVKKVGRPKKTRRLEPDEPVQKKKKRKPAPIFKEGSNKIKRQQTTVKYHKCGVQGHNARTCKEPITDVVTDAASQVMGRNEPVAEFENIPQKLKVRRKGKESVHKGVDVVIHRRTRSGVKIREPAPFVDGERQIQEKASSRSTPSIVKGGKIFITLSNLSEAVNEEKQKKDKNNDKGKKKT</sequence>
<comment type="caution">
    <text evidence="2">The sequence shown here is derived from an EMBL/GenBank/DDBJ whole genome shotgun (WGS) entry which is preliminary data.</text>
</comment>
<feature type="compositionally biased region" description="Basic and acidic residues" evidence="1">
    <location>
        <begin position="272"/>
        <end position="289"/>
    </location>
</feature>
<accession>A0AAW2WDQ0</accession>
<evidence type="ECO:0000313" key="2">
    <source>
        <dbReference type="EMBL" id="KAL0439454.1"/>
    </source>
</evidence>
<gene>
    <name evidence="2" type="ORF">Slati_2428400</name>
</gene>
<feature type="region of interest" description="Disordered" evidence="1">
    <location>
        <begin position="101"/>
        <end position="136"/>
    </location>
</feature>
<dbReference type="EMBL" id="JACGWN010000008">
    <property type="protein sequence ID" value="KAL0439454.1"/>
    <property type="molecule type" value="Genomic_DNA"/>
</dbReference>